<protein>
    <submittedName>
        <fullName evidence="1">Uncharacterized protein</fullName>
    </submittedName>
</protein>
<evidence type="ECO:0000313" key="1">
    <source>
        <dbReference type="EMBL" id="KAJ8624289.1"/>
    </source>
</evidence>
<keyword evidence="2" id="KW-1185">Reference proteome</keyword>
<dbReference type="Proteomes" id="UP001234297">
    <property type="component" value="Chromosome 11"/>
</dbReference>
<dbReference type="EMBL" id="CM056819">
    <property type="protein sequence ID" value="KAJ8624289.1"/>
    <property type="molecule type" value="Genomic_DNA"/>
</dbReference>
<reference evidence="1 2" key="1">
    <citation type="journal article" date="2022" name="Hortic Res">
        <title>A haplotype resolved chromosomal level avocado genome allows analysis of novel avocado genes.</title>
        <authorList>
            <person name="Nath O."/>
            <person name="Fletcher S.J."/>
            <person name="Hayward A."/>
            <person name="Shaw L.M."/>
            <person name="Masouleh A.K."/>
            <person name="Furtado A."/>
            <person name="Henry R.J."/>
            <person name="Mitter N."/>
        </authorList>
    </citation>
    <scope>NUCLEOTIDE SEQUENCE [LARGE SCALE GENOMIC DNA]</scope>
    <source>
        <strain evidence="2">cv. Hass</strain>
    </source>
</reference>
<name>A0ACC2KSZ0_PERAE</name>
<evidence type="ECO:0000313" key="2">
    <source>
        <dbReference type="Proteomes" id="UP001234297"/>
    </source>
</evidence>
<gene>
    <name evidence="1" type="ORF">MRB53_032819</name>
</gene>
<comment type="caution">
    <text evidence="1">The sequence shown here is derived from an EMBL/GenBank/DDBJ whole genome shotgun (WGS) entry which is preliminary data.</text>
</comment>
<sequence length="244" mass="27392">MGRRRSSCSIVCWIPLSLEKKTFSREGNSCRNQGFCLTFPEKKTRQSYVGGPIIVDGEEGLMERRPDSLLVSVCIRLIGDGEEGRRDPDSNLFISLALAVKRQSSRCAPSQLFSGDFLEIGDIPGDFQLISKSKSPAVVEEQQRFHSEIRNPSRWKSQPSPRRIPASFRRLSRQEQRFLHLASISNGRVEIASGFEISAGRVEIGSGFEISAGFRDLRHISLRCDFDNKSEGAINKGLRFLELV</sequence>
<accession>A0ACC2KSZ0</accession>
<organism evidence="1 2">
    <name type="scientific">Persea americana</name>
    <name type="common">Avocado</name>
    <dbReference type="NCBI Taxonomy" id="3435"/>
    <lineage>
        <taxon>Eukaryota</taxon>
        <taxon>Viridiplantae</taxon>
        <taxon>Streptophyta</taxon>
        <taxon>Embryophyta</taxon>
        <taxon>Tracheophyta</taxon>
        <taxon>Spermatophyta</taxon>
        <taxon>Magnoliopsida</taxon>
        <taxon>Magnoliidae</taxon>
        <taxon>Laurales</taxon>
        <taxon>Lauraceae</taxon>
        <taxon>Persea</taxon>
    </lineage>
</organism>
<proteinExistence type="predicted"/>